<keyword evidence="3" id="KW-1185">Reference proteome</keyword>
<feature type="region of interest" description="Disordered" evidence="1">
    <location>
        <begin position="224"/>
        <end position="261"/>
    </location>
</feature>
<accession>A0A2B7Y5V7</accession>
<name>A0A2B7Y5V7_POLH7</name>
<dbReference type="EMBL" id="PDNA01000046">
    <property type="protein sequence ID" value="PGH19544.1"/>
    <property type="molecule type" value="Genomic_DNA"/>
</dbReference>
<proteinExistence type="predicted"/>
<evidence type="ECO:0000256" key="1">
    <source>
        <dbReference type="SAM" id="MobiDB-lite"/>
    </source>
</evidence>
<sequence>MVETRRGKRNFSSAFVVDQFNEQPQAANNEAEERKSREFAEKDQRAMWDYSDSEPDDTIVRRCSYCGRFCREDQIVGRKGLCLKCNETVDTTGDGTDGNGSNGHSSASALSRLAAISVELDDSGSESVESVRAESEEPPPAHHGRGCNNEDKGTDLCARCWARPPTKVLYNSPICEVCYQVAQEKREHSKGTNKRYQPPTPHLEPGKRLTRVCDDCRRKRKRCQHRRVVDENDPEADFRRKRAKRERAESEAIREDSRRSSSVIEVLDPIPVPAIPAAAPSAVEIDRESDDDGGSSNDENMKRAINESVQTVYRRELERLVEAAEGKLAEAAGSLDAVKRHMAAWRKHLSGGGNASPDDRHMHWI</sequence>
<gene>
    <name evidence="2" type="ORF">AJ80_03880</name>
</gene>
<reference evidence="2 3" key="1">
    <citation type="submission" date="2017-10" db="EMBL/GenBank/DDBJ databases">
        <title>Comparative genomics in systemic dimorphic fungi from Ajellomycetaceae.</title>
        <authorList>
            <person name="Munoz J.F."/>
            <person name="Mcewen J.G."/>
            <person name="Clay O.K."/>
            <person name="Cuomo C.A."/>
        </authorList>
    </citation>
    <scope>NUCLEOTIDE SEQUENCE [LARGE SCALE GENOMIC DNA]</scope>
    <source>
        <strain evidence="2 3">UAMH7299</strain>
    </source>
</reference>
<dbReference type="STRING" id="1447883.A0A2B7Y5V7"/>
<feature type="compositionally biased region" description="Basic and acidic residues" evidence="1">
    <location>
        <begin position="31"/>
        <end position="42"/>
    </location>
</feature>
<feature type="compositionally biased region" description="Basic and acidic residues" evidence="1">
    <location>
        <begin position="246"/>
        <end position="259"/>
    </location>
</feature>
<evidence type="ECO:0000313" key="3">
    <source>
        <dbReference type="Proteomes" id="UP000224634"/>
    </source>
</evidence>
<feature type="region of interest" description="Disordered" evidence="1">
    <location>
        <begin position="275"/>
        <end position="304"/>
    </location>
</feature>
<organism evidence="2 3">
    <name type="scientific">Polytolypa hystricis (strain UAMH7299)</name>
    <dbReference type="NCBI Taxonomy" id="1447883"/>
    <lineage>
        <taxon>Eukaryota</taxon>
        <taxon>Fungi</taxon>
        <taxon>Dikarya</taxon>
        <taxon>Ascomycota</taxon>
        <taxon>Pezizomycotina</taxon>
        <taxon>Eurotiomycetes</taxon>
        <taxon>Eurotiomycetidae</taxon>
        <taxon>Onygenales</taxon>
        <taxon>Onygenales incertae sedis</taxon>
        <taxon>Polytolypa</taxon>
    </lineage>
</organism>
<feature type="region of interest" description="Disordered" evidence="1">
    <location>
        <begin position="121"/>
        <end position="148"/>
    </location>
</feature>
<feature type="compositionally biased region" description="Low complexity" evidence="1">
    <location>
        <begin position="19"/>
        <end position="29"/>
    </location>
</feature>
<comment type="caution">
    <text evidence="2">The sequence shown here is derived from an EMBL/GenBank/DDBJ whole genome shotgun (WGS) entry which is preliminary data.</text>
</comment>
<protein>
    <submittedName>
        <fullName evidence="2">Uncharacterized protein</fullName>
    </submittedName>
</protein>
<feature type="region of interest" description="Disordered" evidence="1">
    <location>
        <begin position="1"/>
        <end position="42"/>
    </location>
</feature>
<evidence type="ECO:0000313" key="2">
    <source>
        <dbReference type="EMBL" id="PGH19544.1"/>
    </source>
</evidence>
<dbReference type="AlphaFoldDB" id="A0A2B7Y5V7"/>
<dbReference type="OrthoDB" id="4188015at2759"/>
<dbReference type="Proteomes" id="UP000224634">
    <property type="component" value="Unassembled WGS sequence"/>
</dbReference>